<evidence type="ECO:0000313" key="3">
    <source>
        <dbReference type="Proteomes" id="UP000283530"/>
    </source>
</evidence>
<comment type="caution">
    <text evidence="2">The sequence shown here is derived from an EMBL/GenBank/DDBJ whole genome shotgun (WGS) entry which is preliminary data.</text>
</comment>
<reference evidence="2 3" key="1">
    <citation type="journal article" date="2019" name="Nat. Plants">
        <title>Stout camphor tree genome fills gaps in understanding of flowering plant genome evolution.</title>
        <authorList>
            <person name="Chaw S.M."/>
            <person name="Liu Y.C."/>
            <person name="Wu Y.W."/>
            <person name="Wang H.Y."/>
            <person name="Lin C.I."/>
            <person name="Wu C.S."/>
            <person name="Ke H.M."/>
            <person name="Chang L.Y."/>
            <person name="Hsu C.Y."/>
            <person name="Yang H.T."/>
            <person name="Sudianto E."/>
            <person name="Hsu M.H."/>
            <person name="Wu K.P."/>
            <person name="Wang L.N."/>
            <person name="Leebens-Mack J.H."/>
            <person name="Tsai I.J."/>
        </authorList>
    </citation>
    <scope>NUCLEOTIDE SEQUENCE [LARGE SCALE GENOMIC DNA]</scope>
    <source>
        <strain evidence="3">cv. Chaw 1501</strain>
        <tissue evidence="2">Young leaves</tissue>
    </source>
</reference>
<feature type="coiled-coil region" evidence="1">
    <location>
        <begin position="120"/>
        <end position="185"/>
    </location>
</feature>
<accession>A0A443NPN1</accession>
<dbReference type="Proteomes" id="UP000283530">
    <property type="component" value="Unassembled WGS sequence"/>
</dbReference>
<feature type="coiled-coil region" evidence="1">
    <location>
        <begin position="57"/>
        <end position="91"/>
    </location>
</feature>
<evidence type="ECO:0000256" key="1">
    <source>
        <dbReference type="SAM" id="Coils"/>
    </source>
</evidence>
<sequence>MGCVVGKYENSIDLKAKIRSLENEIMESMCKREQECQWREQMFQSYIAKELEWKRERKRWKEEMEEVTMRLEEREERIQWLEKEAAMAAEKGGKEWWQGLRASFLVQHMREEHARREEAVEKWKRLYQAIKTELDDLILRTSQGERLWWGADDEEDVMDSLQRELNAKEGTIEALRKQISAMAKEGANRDREVDILRQSLRIVSNAQQSHLSNNVCIFDTESDKTKR</sequence>
<dbReference type="AlphaFoldDB" id="A0A443NPN1"/>
<organism evidence="2 3">
    <name type="scientific">Cinnamomum micranthum f. kanehirae</name>
    <dbReference type="NCBI Taxonomy" id="337451"/>
    <lineage>
        <taxon>Eukaryota</taxon>
        <taxon>Viridiplantae</taxon>
        <taxon>Streptophyta</taxon>
        <taxon>Embryophyta</taxon>
        <taxon>Tracheophyta</taxon>
        <taxon>Spermatophyta</taxon>
        <taxon>Magnoliopsida</taxon>
        <taxon>Magnoliidae</taxon>
        <taxon>Laurales</taxon>
        <taxon>Lauraceae</taxon>
        <taxon>Cinnamomum</taxon>
    </lineage>
</organism>
<protein>
    <submittedName>
        <fullName evidence="2">Trichohyalin-like protein</fullName>
    </submittedName>
</protein>
<evidence type="ECO:0000313" key="2">
    <source>
        <dbReference type="EMBL" id="RWR80459.1"/>
    </source>
</evidence>
<keyword evidence="3" id="KW-1185">Reference proteome</keyword>
<dbReference type="PANTHER" id="PTHR37226">
    <property type="entry name" value="GOLGIN FAMILY A PROTEIN"/>
    <property type="match status" value="1"/>
</dbReference>
<keyword evidence="1" id="KW-0175">Coiled coil</keyword>
<gene>
    <name evidence="2" type="ORF">CKAN_00910100</name>
</gene>
<dbReference type="EMBL" id="QPKB01000003">
    <property type="protein sequence ID" value="RWR80459.1"/>
    <property type="molecule type" value="Genomic_DNA"/>
</dbReference>
<dbReference type="PANTHER" id="PTHR37226:SF4">
    <property type="entry name" value="GOLGIN FAMILY A PROTEIN"/>
    <property type="match status" value="1"/>
</dbReference>
<name>A0A443NPN1_9MAGN</name>
<dbReference type="OrthoDB" id="1869333at2759"/>
<proteinExistence type="predicted"/>